<name>A0ABY8VQ55_9CORY</name>
<evidence type="ECO:0000313" key="2">
    <source>
        <dbReference type="Proteomes" id="UP001238805"/>
    </source>
</evidence>
<evidence type="ECO:0008006" key="3">
    <source>
        <dbReference type="Google" id="ProtNLM"/>
    </source>
</evidence>
<evidence type="ECO:0000313" key="1">
    <source>
        <dbReference type="EMBL" id="WIM70793.1"/>
    </source>
</evidence>
<accession>A0ABY8VQ55</accession>
<protein>
    <recommendedName>
        <fullName evidence="3">Transposase</fullName>
    </recommendedName>
</protein>
<gene>
    <name evidence="1" type="ORF">QP029_02900</name>
</gene>
<reference evidence="1 2" key="1">
    <citation type="submission" date="2023-05" db="EMBL/GenBank/DDBJ databases">
        <title>Corynebacterium suedekumii sp. nov. and Corynebacterium breve sp. nov. isolated from raw cow's milk.</title>
        <authorList>
            <person name="Baer M.K."/>
            <person name="Mehl L."/>
            <person name="Hellmuth R."/>
            <person name="Marke G."/>
            <person name="Lipski A."/>
        </authorList>
    </citation>
    <scope>NUCLEOTIDE SEQUENCE [LARGE SCALE GENOMIC DNA]</scope>
    <source>
        <strain evidence="1 2">LM112</strain>
    </source>
</reference>
<proteinExistence type="predicted"/>
<keyword evidence="2" id="KW-1185">Reference proteome</keyword>
<sequence length="106" mass="11795">MITMVLDRNRASVPRGLTQSRNILANLGRKHDKATLEPACQQLVDKKLAPTMSVLKRLQADIAHARPTATPEHPASNAPRQVDLSRLHDAVFIRPGSHFDADQEDR</sequence>
<dbReference type="RefSeq" id="WP_284875373.1">
    <property type="nucleotide sequence ID" value="NZ_CP126970.1"/>
</dbReference>
<dbReference type="EMBL" id="CP126970">
    <property type="protein sequence ID" value="WIM70793.1"/>
    <property type="molecule type" value="Genomic_DNA"/>
</dbReference>
<dbReference type="Proteomes" id="UP001238805">
    <property type="component" value="Chromosome"/>
</dbReference>
<organism evidence="1 2">
    <name type="scientific">Corynebacterium suedekumii</name>
    <dbReference type="NCBI Taxonomy" id="3049801"/>
    <lineage>
        <taxon>Bacteria</taxon>
        <taxon>Bacillati</taxon>
        <taxon>Actinomycetota</taxon>
        <taxon>Actinomycetes</taxon>
        <taxon>Mycobacteriales</taxon>
        <taxon>Corynebacteriaceae</taxon>
        <taxon>Corynebacterium</taxon>
    </lineage>
</organism>